<dbReference type="InterPro" id="IPR024478">
    <property type="entry name" value="HlyB_4HB_MCP"/>
</dbReference>
<dbReference type="InterPro" id="IPR003660">
    <property type="entry name" value="HAMP_dom"/>
</dbReference>
<evidence type="ECO:0000256" key="1">
    <source>
        <dbReference type="ARBA" id="ARBA00022481"/>
    </source>
</evidence>
<dbReference type="PROSITE" id="PS50111">
    <property type="entry name" value="CHEMOTAXIS_TRANSDUC_2"/>
    <property type="match status" value="1"/>
</dbReference>
<dbReference type="CDD" id="cd11386">
    <property type="entry name" value="MCP_signal"/>
    <property type="match status" value="1"/>
</dbReference>
<comment type="similarity">
    <text evidence="2">Belongs to the methyl-accepting chemotaxis (MCP) protein family.</text>
</comment>
<dbReference type="CDD" id="cd19411">
    <property type="entry name" value="MCP2201-like_sensor"/>
    <property type="match status" value="1"/>
</dbReference>
<organism evidence="8 9">
    <name type="scientific">Ramlibacter alkalitolerans</name>
    <dbReference type="NCBI Taxonomy" id="2039631"/>
    <lineage>
        <taxon>Bacteria</taxon>
        <taxon>Pseudomonadati</taxon>
        <taxon>Pseudomonadota</taxon>
        <taxon>Betaproteobacteria</taxon>
        <taxon>Burkholderiales</taxon>
        <taxon>Comamonadaceae</taxon>
        <taxon>Ramlibacter</taxon>
    </lineage>
</organism>
<dbReference type="PRINTS" id="PR00260">
    <property type="entry name" value="CHEMTRNSDUCR"/>
</dbReference>
<dbReference type="InterPro" id="IPR051310">
    <property type="entry name" value="MCP_chemotaxis"/>
</dbReference>
<evidence type="ECO:0000256" key="3">
    <source>
        <dbReference type="PROSITE-ProRule" id="PRU00284"/>
    </source>
</evidence>
<evidence type="ECO:0000256" key="4">
    <source>
        <dbReference type="SAM" id="MobiDB-lite"/>
    </source>
</evidence>
<evidence type="ECO:0000259" key="6">
    <source>
        <dbReference type="PROSITE" id="PS50111"/>
    </source>
</evidence>
<evidence type="ECO:0000259" key="7">
    <source>
        <dbReference type="PROSITE" id="PS50885"/>
    </source>
</evidence>
<name>A0ABS1JT83_9BURK</name>
<dbReference type="Pfam" id="PF00015">
    <property type="entry name" value="MCPsignal"/>
    <property type="match status" value="1"/>
</dbReference>
<dbReference type="SMART" id="SM00304">
    <property type="entry name" value="HAMP"/>
    <property type="match status" value="1"/>
</dbReference>
<protein>
    <submittedName>
        <fullName evidence="8">MCP four helix bundle domain-containing protein</fullName>
    </submittedName>
</protein>
<dbReference type="PANTHER" id="PTHR43531:SF14">
    <property type="entry name" value="METHYL-ACCEPTING CHEMOTAXIS PROTEIN I-RELATED"/>
    <property type="match status" value="1"/>
</dbReference>
<dbReference type="InterPro" id="IPR004089">
    <property type="entry name" value="MCPsignal_dom"/>
</dbReference>
<dbReference type="InterPro" id="IPR004090">
    <property type="entry name" value="Chemotax_Me-accpt_rcpt"/>
</dbReference>
<dbReference type="Pfam" id="PF12729">
    <property type="entry name" value="4HB_MCP_1"/>
    <property type="match status" value="1"/>
</dbReference>
<dbReference type="SMART" id="SM00283">
    <property type="entry name" value="MA"/>
    <property type="match status" value="1"/>
</dbReference>
<dbReference type="PROSITE" id="PS50885">
    <property type="entry name" value="HAMP"/>
    <property type="match status" value="1"/>
</dbReference>
<feature type="region of interest" description="Disordered" evidence="4">
    <location>
        <begin position="285"/>
        <end position="306"/>
    </location>
</feature>
<evidence type="ECO:0000256" key="5">
    <source>
        <dbReference type="SAM" id="SignalP"/>
    </source>
</evidence>
<dbReference type="CDD" id="cd06225">
    <property type="entry name" value="HAMP"/>
    <property type="match status" value="1"/>
</dbReference>
<keyword evidence="3" id="KW-0807">Transducer</keyword>
<keyword evidence="1" id="KW-0488">Methylation</keyword>
<feature type="chain" id="PRO_5047446791" evidence="5">
    <location>
        <begin position="27"/>
        <end position="572"/>
    </location>
</feature>
<feature type="signal peptide" evidence="5">
    <location>
        <begin position="1"/>
        <end position="26"/>
    </location>
</feature>
<feature type="domain" description="HAMP" evidence="7">
    <location>
        <begin position="210"/>
        <end position="262"/>
    </location>
</feature>
<comment type="caution">
    <text evidence="8">The sequence shown here is derived from an EMBL/GenBank/DDBJ whole genome shotgun (WGS) entry which is preliminary data.</text>
</comment>
<dbReference type="InterPro" id="IPR047347">
    <property type="entry name" value="YvaQ-like_sensor"/>
</dbReference>
<dbReference type="Gene3D" id="1.10.287.950">
    <property type="entry name" value="Methyl-accepting chemotaxis protein"/>
    <property type="match status" value="1"/>
</dbReference>
<evidence type="ECO:0000256" key="2">
    <source>
        <dbReference type="ARBA" id="ARBA00029447"/>
    </source>
</evidence>
<keyword evidence="5" id="KW-0732">Signal</keyword>
<accession>A0ABS1JT83</accession>
<proteinExistence type="inferred from homology"/>
<dbReference type="SUPFAM" id="SSF58104">
    <property type="entry name" value="Methyl-accepting chemotaxis protein (MCP) signaling domain"/>
    <property type="match status" value="1"/>
</dbReference>
<keyword evidence="9" id="KW-1185">Reference proteome</keyword>
<dbReference type="RefSeq" id="WP_201692070.1">
    <property type="nucleotide sequence ID" value="NZ_JAEQND010000011.1"/>
</dbReference>
<feature type="domain" description="Methyl-accepting transducer" evidence="6">
    <location>
        <begin position="267"/>
        <end position="496"/>
    </location>
</feature>
<dbReference type="Pfam" id="PF00672">
    <property type="entry name" value="HAMP"/>
    <property type="match status" value="1"/>
</dbReference>
<dbReference type="EMBL" id="JAEQND010000011">
    <property type="protein sequence ID" value="MBL0427447.1"/>
    <property type="molecule type" value="Genomic_DNA"/>
</dbReference>
<reference evidence="8 9" key="1">
    <citation type="journal article" date="2017" name="Int. J. Syst. Evol. Microbiol.">
        <title>Ramlibacter alkalitolerans sp. nov., alkali-tolerant bacterium isolated from soil of ginseng.</title>
        <authorList>
            <person name="Lee D.H."/>
            <person name="Cha C.J."/>
        </authorList>
    </citation>
    <scope>NUCLEOTIDE SEQUENCE [LARGE SCALE GENOMIC DNA]</scope>
    <source>
        <strain evidence="8 9">KACC 19305</strain>
    </source>
</reference>
<dbReference type="PANTHER" id="PTHR43531">
    <property type="entry name" value="PROTEIN ICFG"/>
    <property type="match status" value="1"/>
</dbReference>
<dbReference type="Proteomes" id="UP000622707">
    <property type="component" value="Unassembled WGS sequence"/>
</dbReference>
<sequence>MFQNLRVSLKLALAFGLLVILTLAMAAVGVTSLSALNRNVEDIGTQHAPGITFAGEWHAHMEGGAKHMNAFFVVAQEGRKAELDAVRAMRAERDRLIGELAKLSLNPAGEAALRTVQASNATYVALETEFLQLADAGKADEAKDLLLNRATRAQVEYIQGLDKLSDVMEDDTKDEVRDSAAIYHAGLNLLVGSGIVCALLGAAFGWIVSRSITAPIAQAVAVARRVAEGDLRVEVQTTRRDEPGQLLQAIGTMTANLRHLVGEVMNGAHLVADTSTQIAQGNVDLSQRTEEQASTLEETASSMEELTSSVTQNADHARQASQLAVDASQVARKGGEVVGQVVQTMTGISESSRKISEIIGVIDGIAFQTNILALNAAVEAARAGEQGRGFAVVAAEVRTLAQRSAAAAKEIKALIGGSVEQVDAGSRLVESAGRTMNDIVASVQKVSDLIGEIAAASHEQSSGIEQVNTAVTQMDQVVQQNASLVEEATGATESMKEQAAALLQTVSRFRMDVGAAPASRVPAAAVVAPAVARAAPAPTGAIPFKPAVPLAPQRAKAASSNGHAGNGEWSSF</sequence>
<evidence type="ECO:0000313" key="8">
    <source>
        <dbReference type="EMBL" id="MBL0427447.1"/>
    </source>
</evidence>
<evidence type="ECO:0000313" key="9">
    <source>
        <dbReference type="Proteomes" id="UP000622707"/>
    </source>
</evidence>
<gene>
    <name evidence="8" type="ORF">JI746_20205</name>
</gene>